<protein>
    <submittedName>
        <fullName evidence="1">Uncharacterized protein</fullName>
    </submittedName>
</protein>
<name>F4BT65_METSG</name>
<dbReference type="HOGENOM" id="CLU_172995_0_0_2"/>
<accession>F4BT65</accession>
<proteinExistence type="predicted"/>
<dbReference type="STRING" id="990316.MCON_3025"/>
<sequence length="110" mass="12572">MGAGYIKISCLPFALMMAKQYGDLEILQEIENLCISHQKITQSSECRDFNHRAALLLQSLEEKGFFPLADRMMDLLACCNPKDLSQCDSVQRARDILERLRYLARESLGE</sequence>
<keyword evidence="2" id="KW-1185">Reference proteome</keyword>
<reference evidence="1 2" key="1">
    <citation type="journal article" date="2011" name="J. Bacteriol.">
        <title>Complete genome sequence of Methanosaeta concilii, a specialist in aceticlastic methanogenesis.</title>
        <authorList>
            <person name="Barber R.D."/>
            <person name="Zhang L."/>
            <person name="Harnack M."/>
            <person name="Olson M.V."/>
            <person name="Kaul R."/>
            <person name="Ingram-Smith C."/>
            <person name="Smith K.S."/>
        </authorList>
    </citation>
    <scope>NUCLEOTIDE SEQUENCE [LARGE SCALE GENOMIC DNA]</scope>
    <source>
        <strain evidence="2">ATCC 5969 / DSM 3671 / JCM 10134 / NBRC 103675 / OCM 69 / GP-6</strain>
    </source>
</reference>
<organism evidence="1 2">
    <name type="scientific">Methanothrix soehngenii (strain ATCC 5969 / DSM 3671 / JCM 10134 / NBRC 103675 / OCM 69 / GP-6)</name>
    <name type="common">Methanosaeta concilii</name>
    <dbReference type="NCBI Taxonomy" id="990316"/>
    <lineage>
        <taxon>Archaea</taxon>
        <taxon>Methanobacteriati</taxon>
        <taxon>Methanobacteriota</taxon>
        <taxon>Stenosarchaea group</taxon>
        <taxon>Methanomicrobia</taxon>
        <taxon>Methanotrichales</taxon>
        <taxon>Methanotrichaceae</taxon>
        <taxon>Methanothrix</taxon>
    </lineage>
</organism>
<dbReference type="Proteomes" id="UP000007807">
    <property type="component" value="Chromosome"/>
</dbReference>
<dbReference type="InParanoid" id="F4BT65"/>
<dbReference type="AlphaFoldDB" id="F4BT65"/>
<evidence type="ECO:0000313" key="2">
    <source>
        <dbReference type="Proteomes" id="UP000007807"/>
    </source>
</evidence>
<dbReference type="EMBL" id="CP002565">
    <property type="protein sequence ID" value="AEB69354.1"/>
    <property type="molecule type" value="Genomic_DNA"/>
</dbReference>
<gene>
    <name evidence="1" type="ordered locus">MCON_3025</name>
</gene>
<evidence type="ECO:0000313" key="1">
    <source>
        <dbReference type="EMBL" id="AEB69354.1"/>
    </source>
</evidence>
<dbReference type="KEGG" id="mcj:MCON_3025"/>